<proteinExistence type="predicted"/>
<name>A0A4Y2LBZ8_ARAVE</name>
<keyword evidence="2" id="KW-1185">Reference proteome</keyword>
<feature type="non-terminal residue" evidence="1">
    <location>
        <position position="59"/>
    </location>
</feature>
<protein>
    <submittedName>
        <fullName evidence="1">Uncharacterized protein</fullName>
    </submittedName>
</protein>
<reference evidence="1 2" key="1">
    <citation type="journal article" date="2019" name="Sci. Rep.">
        <title>Orb-weaving spider Araneus ventricosus genome elucidates the spidroin gene catalogue.</title>
        <authorList>
            <person name="Kono N."/>
            <person name="Nakamura H."/>
            <person name="Ohtoshi R."/>
            <person name="Moran D.A.P."/>
            <person name="Shinohara A."/>
            <person name="Yoshida Y."/>
            <person name="Fujiwara M."/>
            <person name="Mori M."/>
            <person name="Tomita M."/>
            <person name="Arakawa K."/>
        </authorList>
    </citation>
    <scope>NUCLEOTIDE SEQUENCE [LARGE SCALE GENOMIC DNA]</scope>
</reference>
<evidence type="ECO:0000313" key="2">
    <source>
        <dbReference type="Proteomes" id="UP000499080"/>
    </source>
</evidence>
<evidence type="ECO:0000313" key="1">
    <source>
        <dbReference type="EMBL" id="GBN12228.1"/>
    </source>
</evidence>
<dbReference type="EMBL" id="BGPR01118225">
    <property type="protein sequence ID" value="GBN12228.1"/>
    <property type="molecule type" value="Genomic_DNA"/>
</dbReference>
<gene>
    <name evidence="1" type="ORF">AVEN_171096_1</name>
</gene>
<organism evidence="1 2">
    <name type="scientific">Araneus ventricosus</name>
    <name type="common">Orbweaver spider</name>
    <name type="synonym">Epeira ventricosa</name>
    <dbReference type="NCBI Taxonomy" id="182803"/>
    <lineage>
        <taxon>Eukaryota</taxon>
        <taxon>Metazoa</taxon>
        <taxon>Ecdysozoa</taxon>
        <taxon>Arthropoda</taxon>
        <taxon>Chelicerata</taxon>
        <taxon>Arachnida</taxon>
        <taxon>Araneae</taxon>
        <taxon>Araneomorphae</taxon>
        <taxon>Entelegynae</taxon>
        <taxon>Araneoidea</taxon>
        <taxon>Araneidae</taxon>
        <taxon>Araneus</taxon>
    </lineage>
</organism>
<comment type="caution">
    <text evidence="1">The sequence shown here is derived from an EMBL/GenBank/DDBJ whole genome shotgun (WGS) entry which is preliminary data.</text>
</comment>
<sequence>MMQRRPVEHSSLVIVKTARIIRPLAGEVWKFEAEILSQLPDIDIKPGFRSTRSFLKWTS</sequence>
<dbReference type="Proteomes" id="UP000499080">
    <property type="component" value="Unassembled WGS sequence"/>
</dbReference>
<dbReference type="AlphaFoldDB" id="A0A4Y2LBZ8"/>
<accession>A0A4Y2LBZ8</accession>